<dbReference type="OMA" id="MTYNPQA"/>
<dbReference type="OrthoDB" id="3146826at2759"/>
<dbReference type="EMBL" id="KB469307">
    <property type="protein sequence ID" value="EPQ52712.1"/>
    <property type="molecule type" value="Genomic_DNA"/>
</dbReference>
<dbReference type="GeneID" id="19308916"/>
<evidence type="ECO:0000256" key="1">
    <source>
        <dbReference type="SAM" id="MobiDB-lite"/>
    </source>
</evidence>
<dbReference type="KEGG" id="gtr:GLOTRDRAFT_79832"/>
<dbReference type="Proteomes" id="UP000030669">
    <property type="component" value="Unassembled WGS sequence"/>
</dbReference>
<protein>
    <submittedName>
        <fullName evidence="2">Uncharacterized protein</fullName>
    </submittedName>
</protein>
<name>S7PZI5_GLOTA</name>
<dbReference type="HOGENOM" id="CLU_130541_0_0_1"/>
<dbReference type="AlphaFoldDB" id="S7PZI5"/>
<sequence length="136" mass="14435">MSGPYNMGSGGEPGVDRQTYNPQADARLDSAGFEASTDPELVSVAPRGADNQPTAVNAAREDKEAEESELSGRIPKGEVDALVGELGPDERNVRGKTRGVRVDAYKQEKDLDKALADIDRAEQDVEIGAADGRHGL</sequence>
<dbReference type="RefSeq" id="XP_007868979.1">
    <property type="nucleotide sequence ID" value="XM_007870788.1"/>
</dbReference>
<dbReference type="eggNOG" id="ENOG502STR8">
    <property type="taxonomic scope" value="Eukaryota"/>
</dbReference>
<organism evidence="2 3">
    <name type="scientific">Gloeophyllum trabeum (strain ATCC 11539 / FP-39264 / Madison 617)</name>
    <name type="common">Brown rot fungus</name>
    <dbReference type="NCBI Taxonomy" id="670483"/>
    <lineage>
        <taxon>Eukaryota</taxon>
        <taxon>Fungi</taxon>
        <taxon>Dikarya</taxon>
        <taxon>Basidiomycota</taxon>
        <taxon>Agaricomycotina</taxon>
        <taxon>Agaricomycetes</taxon>
        <taxon>Gloeophyllales</taxon>
        <taxon>Gloeophyllaceae</taxon>
        <taxon>Gloeophyllum</taxon>
    </lineage>
</organism>
<evidence type="ECO:0000313" key="2">
    <source>
        <dbReference type="EMBL" id="EPQ52712.1"/>
    </source>
</evidence>
<evidence type="ECO:0000313" key="3">
    <source>
        <dbReference type="Proteomes" id="UP000030669"/>
    </source>
</evidence>
<gene>
    <name evidence="2" type="ORF">GLOTRDRAFT_79832</name>
</gene>
<proteinExistence type="predicted"/>
<accession>S7PZI5</accession>
<feature type="region of interest" description="Disordered" evidence="1">
    <location>
        <begin position="1"/>
        <end position="79"/>
    </location>
</feature>
<reference evidence="2 3" key="1">
    <citation type="journal article" date="2012" name="Science">
        <title>The Paleozoic origin of enzymatic lignin decomposition reconstructed from 31 fungal genomes.</title>
        <authorList>
            <person name="Floudas D."/>
            <person name="Binder M."/>
            <person name="Riley R."/>
            <person name="Barry K."/>
            <person name="Blanchette R.A."/>
            <person name="Henrissat B."/>
            <person name="Martinez A.T."/>
            <person name="Otillar R."/>
            <person name="Spatafora J.W."/>
            <person name="Yadav J.S."/>
            <person name="Aerts A."/>
            <person name="Benoit I."/>
            <person name="Boyd A."/>
            <person name="Carlson A."/>
            <person name="Copeland A."/>
            <person name="Coutinho P.M."/>
            <person name="de Vries R.P."/>
            <person name="Ferreira P."/>
            <person name="Findley K."/>
            <person name="Foster B."/>
            <person name="Gaskell J."/>
            <person name="Glotzer D."/>
            <person name="Gorecki P."/>
            <person name="Heitman J."/>
            <person name="Hesse C."/>
            <person name="Hori C."/>
            <person name="Igarashi K."/>
            <person name="Jurgens J.A."/>
            <person name="Kallen N."/>
            <person name="Kersten P."/>
            <person name="Kohler A."/>
            <person name="Kuees U."/>
            <person name="Kumar T.K.A."/>
            <person name="Kuo A."/>
            <person name="LaButti K."/>
            <person name="Larrondo L.F."/>
            <person name="Lindquist E."/>
            <person name="Ling A."/>
            <person name="Lombard V."/>
            <person name="Lucas S."/>
            <person name="Lundell T."/>
            <person name="Martin R."/>
            <person name="McLaughlin D.J."/>
            <person name="Morgenstern I."/>
            <person name="Morin E."/>
            <person name="Murat C."/>
            <person name="Nagy L.G."/>
            <person name="Nolan M."/>
            <person name="Ohm R.A."/>
            <person name="Patyshakuliyeva A."/>
            <person name="Rokas A."/>
            <person name="Ruiz-Duenas F.J."/>
            <person name="Sabat G."/>
            <person name="Salamov A."/>
            <person name="Samejima M."/>
            <person name="Schmutz J."/>
            <person name="Slot J.C."/>
            <person name="St John F."/>
            <person name="Stenlid J."/>
            <person name="Sun H."/>
            <person name="Sun S."/>
            <person name="Syed K."/>
            <person name="Tsang A."/>
            <person name="Wiebenga A."/>
            <person name="Young D."/>
            <person name="Pisabarro A."/>
            <person name="Eastwood D.C."/>
            <person name="Martin F."/>
            <person name="Cullen D."/>
            <person name="Grigoriev I.V."/>
            <person name="Hibbett D.S."/>
        </authorList>
    </citation>
    <scope>NUCLEOTIDE SEQUENCE [LARGE SCALE GENOMIC DNA]</scope>
    <source>
        <strain evidence="2 3">ATCC 11539</strain>
    </source>
</reference>
<keyword evidence="3" id="KW-1185">Reference proteome</keyword>